<dbReference type="InterPro" id="IPR006860">
    <property type="entry name" value="FecR"/>
</dbReference>
<feature type="transmembrane region" description="Helical" evidence="1">
    <location>
        <begin position="91"/>
        <end position="107"/>
    </location>
</feature>
<dbReference type="Gene3D" id="3.55.50.30">
    <property type="match status" value="1"/>
</dbReference>
<evidence type="ECO:0000313" key="4">
    <source>
        <dbReference type="EMBL" id="TWI91022.1"/>
    </source>
</evidence>
<dbReference type="Proteomes" id="UP000316778">
    <property type="component" value="Unassembled WGS sequence"/>
</dbReference>
<dbReference type="GO" id="GO:0016989">
    <property type="term" value="F:sigma factor antagonist activity"/>
    <property type="evidence" value="ECO:0007669"/>
    <property type="project" value="TreeGrafter"/>
</dbReference>
<keyword evidence="1" id="KW-1133">Transmembrane helix</keyword>
<feature type="domain" description="FecR protein" evidence="2">
    <location>
        <begin position="185"/>
        <end position="280"/>
    </location>
</feature>
<dbReference type="PANTHER" id="PTHR30273:SF2">
    <property type="entry name" value="PROTEIN FECR"/>
    <property type="match status" value="1"/>
</dbReference>
<reference evidence="4 5" key="1">
    <citation type="journal article" date="2013" name="Stand. Genomic Sci.">
        <title>Genomic Encyclopedia of Type Strains, Phase I: The one thousand microbial genomes (KMG-I) project.</title>
        <authorList>
            <person name="Kyrpides N.C."/>
            <person name="Woyke T."/>
            <person name="Eisen J.A."/>
            <person name="Garrity G."/>
            <person name="Lilburn T.G."/>
            <person name="Beck B.J."/>
            <person name="Whitman W.B."/>
            <person name="Hugenholtz P."/>
            <person name="Klenk H.P."/>
        </authorList>
    </citation>
    <scope>NUCLEOTIDE SEQUENCE [LARGE SCALE GENOMIC DNA]</scope>
    <source>
        <strain evidence="4 5">DSM 13484</strain>
    </source>
</reference>
<dbReference type="Pfam" id="PF04773">
    <property type="entry name" value="FecR"/>
    <property type="match status" value="1"/>
</dbReference>
<evidence type="ECO:0000256" key="1">
    <source>
        <dbReference type="SAM" id="Phobius"/>
    </source>
</evidence>
<protein>
    <submittedName>
        <fullName evidence="4">FecR family protein</fullName>
    </submittedName>
</protein>
<dbReference type="AlphaFoldDB" id="A0A562TBY5"/>
<organism evidence="4 5">
    <name type="scientific">Chitinophaga japonensis</name>
    <name type="common">Flexibacter japonensis</name>
    <dbReference type="NCBI Taxonomy" id="104662"/>
    <lineage>
        <taxon>Bacteria</taxon>
        <taxon>Pseudomonadati</taxon>
        <taxon>Bacteroidota</taxon>
        <taxon>Chitinophagia</taxon>
        <taxon>Chitinophagales</taxon>
        <taxon>Chitinophagaceae</taxon>
        <taxon>Chitinophaga</taxon>
    </lineage>
</organism>
<gene>
    <name evidence="4" type="ORF">LX66_0383</name>
</gene>
<dbReference type="InterPro" id="IPR012373">
    <property type="entry name" value="Ferrdict_sens_TM"/>
</dbReference>
<evidence type="ECO:0000259" key="3">
    <source>
        <dbReference type="Pfam" id="PF16344"/>
    </source>
</evidence>
<name>A0A562TBY5_CHIJA</name>
<dbReference type="OrthoDB" id="1099963at2"/>
<dbReference type="FunFam" id="2.60.120.1440:FF:000001">
    <property type="entry name" value="Putative anti-sigma factor"/>
    <property type="match status" value="1"/>
</dbReference>
<evidence type="ECO:0000313" key="5">
    <source>
        <dbReference type="Proteomes" id="UP000316778"/>
    </source>
</evidence>
<keyword evidence="1" id="KW-0472">Membrane</keyword>
<keyword evidence="5" id="KW-1185">Reference proteome</keyword>
<proteinExistence type="predicted"/>
<dbReference type="InterPro" id="IPR032508">
    <property type="entry name" value="FecR_C"/>
</dbReference>
<comment type="caution">
    <text evidence="4">The sequence shown here is derived from an EMBL/GenBank/DDBJ whole genome shotgun (WGS) entry which is preliminary data.</text>
</comment>
<keyword evidence="1" id="KW-0812">Transmembrane</keyword>
<dbReference type="PANTHER" id="PTHR30273">
    <property type="entry name" value="PERIPLASMIC SIGNAL SENSOR AND SIGMA FACTOR ACTIVATOR FECR-RELATED"/>
    <property type="match status" value="1"/>
</dbReference>
<accession>A0A562TBY5</accession>
<dbReference type="Gene3D" id="2.60.120.1440">
    <property type="match status" value="1"/>
</dbReference>
<evidence type="ECO:0000259" key="2">
    <source>
        <dbReference type="Pfam" id="PF04773"/>
    </source>
</evidence>
<feature type="domain" description="Protein FecR C-terminal" evidence="3">
    <location>
        <begin position="323"/>
        <end position="390"/>
    </location>
</feature>
<dbReference type="EMBL" id="VLLG01000002">
    <property type="protein sequence ID" value="TWI91022.1"/>
    <property type="molecule type" value="Genomic_DNA"/>
</dbReference>
<dbReference type="Pfam" id="PF16344">
    <property type="entry name" value="FecR_C"/>
    <property type="match status" value="1"/>
</dbReference>
<sequence>MPHDPSRIAYLLQRYTSRTCSREELEELFRYIERADAGDDAVLQQLMEDAWQGAHLQEGRPVPEIDYEDVYERIVRPAHPQRSRLFTLRRVAAAAVLLLAGAAFWLWRSGDRQKVSVPVAGHVPHTGDVTPGLHKAILTLADGSSVTLDSAGNQVIQQGPTAIRQQNGQLLYASQGGDESVRYNKLSTPRGGQFSIVLPDGTKVWLNSASALRYPTAFTGNQRIVELQGQAYFEVAQNAAQPFKVMVGEMEVQVLGTDFDVMAYPDEATVNTTLLSGSVQVKEGEALQLLRPGQQAVLRNSDHAITVRTADIKKVVAWKDGLFVFNNMTLPAILREVARWYDVEIVYTVQPSQELYGGGISRRLPLSGILNLLEGNGHNHFRIEGRKVIVLP</sequence>
<dbReference type="RefSeq" id="WP_145710193.1">
    <property type="nucleotide sequence ID" value="NZ_BAAAFY010000001.1"/>
</dbReference>